<name>A0A812AKR1_ACAPH</name>
<sequence length="355" mass="39737">MLIRLTAWLRLTYMFGSALTEQLQSIEIFLSASSGHRFMTEFIEVGGILTLLDIISLKQVTEINKAKSLKCLQHIANSGRKYKELICESYGIRAIVECLAKSKCEETQEYCQEILLSLSQGNPKFEQQLYKALIALLPCTSPKAQQIAVSSLRIVQPVVKTALPTMVQCLLNLLKTMHLEVQYEVIEFIKELMDYEVADALLEGLVKLLCPSKKNVDVPKILSDPVVKNLEMPLPTYIYIQQAAAAKTIGLLCKQNPDWANKLLQLGIVPKLMHGLGNANYADSQRHCSMTLEYLCQNYIAVASEVQETLGDNVFHMLMSSPEVLYLNLSALQIELLENIKVGKESPKPDTLSLT</sequence>
<comment type="caution">
    <text evidence="2">The sequence shown here is derived from an EMBL/GenBank/DDBJ whole genome shotgun (WGS) entry which is preliminary data.</text>
</comment>
<accession>A0A812AKR1</accession>
<evidence type="ECO:0000313" key="2">
    <source>
        <dbReference type="EMBL" id="CAE1137470.1"/>
    </source>
</evidence>
<protein>
    <submittedName>
        <fullName evidence="2">Armadillo-like helical domain containing protein 1</fullName>
    </submittedName>
</protein>
<keyword evidence="3" id="KW-1185">Reference proteome</keyword>
<feature type="chain" id="PRO_5032869288" evidence="1">
    <location>
        <begin position="21"/>
        <end position="355"/>
    </location>
</feature>
<dbReference type="AlphaFoldDB" id="A0A812AKR1"/>
<dbReference type="Gene3D" id="1.25.10.10">
    <property type="entry name" value="Leucine-rich Repeat Variant"/>
    <property type="match status" value="1"/>
</dbReference>
<dbReference type="EMBL" id="CAHIKZ030000001">
    <property type="protein sequence ID" value="CAE1137470.1"/>
    <property type="molecule type" value="Genomic_DNA"/>
</dbReference>
<dbReference type="SUPFAM" id="SSF48371">
    <property type="entry name" value="ARM repeat"/>
    <property type="match status" value="1"/>
</dbReference>
<feature type="signal peptide" evidence="1">
    <location>
        <begin position="1"/>
        <end position="20"/>
    </location>
</feature>
<dbReference type="Proteomes" id="UP000597762">
    <property type="component" value="Unassembled WGS sequence"/>
</dbReference>
<reference evidence="2" key="1">
    <citation type="submission" date="2021-01" db="EMBL/GenBank/DDBJ databases">
        <authorList>
            <person name="Li R."/>
            <person name="Bekaert M."/>
        </authorList>
    </citation>
    <scope>NUCLEOTIDE SEQUENCE</scope>
    <source>
        <strain evidence="2">Farmed</strain>
    </source>
</reference>
<dbReference type="InterPro" id="IPR016024">
    <property type="entry name" value="ARM-type_fold"/>
</dbReference>
<gene>
    <name evidence="2" type="ORF">SPHA_108</name>
</gene>
<dbReference type="InterPro" id="IPR041090">
    <property type="entry name" value="DUF5578"/>
</dbReference>
<evidence type="ECO:0000313" key="3">
    <source>
        <dbReference type="Proteomes" id="UP000597762"/>
    </source>
</evidence>
<dbReference type="InterPro" id="IPR011989">
    <property type="entry name" value="ARM-like"/>
</dbReference>
<proteinExistence type="predicted"/>
<organism evidence="2 3">
    <name type="scientific">Acanthosepion pharaonis</name>
    <name type="common">Pharaoh cuttlefish</name>
    <name type="synonym">Sepia pharaonis</name>
    <dbReference type="NCBI Taxonomy" id="158019"/>
    <lineage>
        <taxon>Eukaryota</taxon>
        <taxon>Metazoa</taxon>
        <taxon>Spiralia</taxon>
        <taxon>Lophotrochozoa</taxon>
        <taxon>Mollusca</taxon>
        <taxon>Cephalopoda</taxon>
        <taxon>Coleoidea</taxon>
        <taxon>Decapodiformes</taxon>
        <taxon>Sepiida</taxon>
        <taxon>Sepiina</taxon>
        <taxon>Sepiidae</taxon>
        <taxon>Acanthosepion</taxon>
    </lineage>
</organism>
<evidence type="ECO:0000256" key="1">
    <source>
        <dbReference type="SAM" id="SignalP"/>
    </source>
</evidence>
<dbReference type="PANTHER" id="PTHR34258:SF1">
    <property type="entry name" value="ARMADILLO-LIKE HELICAL DOMAIN CONTAINING PROTEIN 1"/>
    <property type="match status" value="1"/>
</dbReference>
<keyword evidence="1" id="KW-0732">Signal</keyword>
<dbReference type="PANTHER" id="PTHR34258">
    <property type="entry name" value="ARMADILLO-LIKE HELICAL DOMAIN CONTAINING PROTEIN 1"/>
    <property type="match status" value="1"/>
</dbReference>
<dbReference type="OrthoDB" id="278163at2759"/>
<dbReference type="Pfam" id="PF17741">
    <property type="entry name" value="DUF5578"/>
    <property type="match status" value="1"/>
</dbReference>